<proteinExistence type="predicted"/>
<dbReference type="Proteomes" id="UP000218231">
    <property type="component" value="Unassembled WGS sequence"/>
</dbReference>
<accession>A0A2A2M536</accession>
<comment type="caution">
    <text evidence="1">The sequence shown here is derived from an EMBL/GenBank/DDBJ whole genome shotgun (WGS) entry which is preliminary data.</text>
</comment>
<sequence>MLEDLPIGVVLRRLGQSDAPFADEAGEVVDMAIGMVVQQAVTQPDDTRIAQILAQPALDIGLGHRRVAIGIEQALFGRHHRAGTVTVDRAAFQHPVAIADLRPDRLAEP</sequence>
<reference evidence="1 2" key="1">
    <citation type="journal article" date="2017" name="Curr. Biol.">
        <title>Genome architecture and evolution of a unichromosomal asexual nematode.</title>
        <authorList>
            <person name="Fradin H."/>
            <person name="Zegar C."/>
            <person name="Gutwein M."/>
            <person name="Lucas J."/>
            <person name="Kovtun M."/>
            <person name="Corcoran D."/>
            <person name="Baugh L.R."/>
            <person name="Kiontke K."/>
            <person name="Gunsalus K."/>
            <person name="Fitch D.H."/>
            <person name="Piano F."/>
        </authorList>
    </citation>
    <scope>NUCLEOTIDE SEQUENCE [LARGE SCALE GENOMIC DNA]</scope>
    <source>
        <strain evidence="1">PF1309</strain>
    </source>
</reference>
<dbReference type="AlphaFoldDB" id="A0A2A2M536"/>
<organism evidence="1 2">
    <name type="scientific">Diploscapter pachys</name>
    <dbReference type="NCBI Taxonomy" id="2018661"/>
    <lineage>
        <taxon>Eukaryota</taxon>
        <taxon>Metazoa</taxon>
        <taxon>Ecdysozoa</taxon>
        <taxon>Nematoda</taxon>
        <taxon>Chromadorea</taxon>
        <taxon>Rhabditida</taxon>
        <taxon>Rhabditina</taxon>
        <taxon>Rhabditomorpha</taxon>
        <taxon>Rhabditoidea</taxon>
        <taxon>Rhabditidae</taxon>
        <taxon>Diploscapter</taxon>
    </lineage>
</organism>
<dbReference type="EMBL" id="LIAE01005068">
    <property type="protein sequence ID" value="PAV93554.1"/>
    <property type="molecule type" value="Genomic_DNA"/>
</dbReference>
<protein>
    <submittedName>
        <fullName evidence="1">Uncharacterized protein</fullName>
    </submittedName>
</protein>
<evidence type="ECO:0000313" key="2">
    <source>
        <dbReference type="Proteomes" id="UP000218231"/>
    </source>
</evidence>
<gene>
    <name evidence="1" type="ORF">WR25_12586</name>
</gene>
<keyword evidence="2" id="KW-1185">Reference proteome</keyword>
<evidence type="ECO:0000313" key="1">
    <source>
        <dbReference type="EMBL" id="PAV93554.1"/>
    </source>
</evidence>
<name>A0A2A2M536_9BILA</name>